<reference evidence="2" key="1">
    <citation type="journal article" date="2020" name="Nature">
        <title>Giant virus diversity and host interactions through global metagenomics.</title>
        <authorList>
            <person name="Schulz F."/>
            <person name="Roux S."/>
            <person name="Paez-Espino D."/>
            <person name="Jungbluth S."/>
            <person name="Walsh D.A."/>
            <person name="Denef V.J."/>
            <person name="McMahon K.D."/>
            <person name="Konstantinidis K.T."/>
            <person name="Eloe-Fadrosh E.A."/>
            <person name="Kyrpides N.C."/>
            <person name="Woyke T."/>
        </authorList>
    </citation>
    <scope>NUCLEOTIDE SEQUENCE</scope>
    <source>
        <strain evidence="2">GVMAG-M-3300023179-152</strain>
    </source>
</reference>
<protein>
    <submittedName>
        <fullName evidence="2">Uncharacterized protein</fullName>
    </submittedName>
</protein>
<organism evidence="2">
    <name type="scientific">viral metagenome</name>
    <dbReference type="NCBI Taxonomy" id="1070528"/>
    <lineage>
        <taxon>unclassified sequences</taxon>
        <taxon>metagenomes</taxon>
        <taxon>organismal metagenomes</taxon>
    </lineage>
</organism>
<dbReference type="AlphaFoldDB" id="A0A6C0E9E7"/>
<sequence length="353" mass="40076">MSRRRNTSRNSRENSPNSIINISSPIPMPGGAINIATSPIEIHPNITVRDRDRTRRRRPMTPDNPPPYVTIREPGSPRRRRRALTIDDDEEYDVRIELGNENTYSLSPTNDVAVVGVDGADDDDNDMYGINLAEPISHERNEEYNITGLSNKELDKHKDKIKIKKTQTVIDPIMMDEINIHDYIKEDVDNIVFVYENNYYLSTKTILSNFINMTTTNNAIVFDCRGIGYRNVNYDYPYVSIKYIGIILNEFSNVISLETAIAITKPNSGQYFFIKGTNDVLISTVIDNVLNGKYPNAVAASRCQSGKSAIVYDIQTFKPEYTSHSKSPKKTAKKHGSKSPKKTIKKHVKRILK</sequence>
<accession>A0A6C0E9E7</accession>
<feature type="region of interest" description="Disordered" evidence="1">
    <location>
        <begin position="321"/>
        <end position="353"/>
    </location>
</feature>
<dbReference type="EMBL" id="MN739766">
    <property type="protein sequence ID" value="QHT25372.1"/>
    <property type="molecule type" value="Genomic_DNA"/>
</dbReference>
<evidence type="ECO:0000313" key="2">
    <source>
        <dbReference type="EMBL" id="QHT25372.1"/>
    </source>
</evidence>
<proteinExistence type="predicted"/>
<feature type="region of interest" description="Disordered" evidence="1">
    <location>
        <begin position="1"/>
        <end position="27"/>
    </location>
</feature>
<feature type="compositionally biased region" description="Basic residues" evidence="1">
    <location>
        <begin position="326"/>
        <end position="353"/>
    </location>
</feature>
<evidence type="ECO:0000256" key="1">
    <source>
        <dbReference type="SAM" id="MobiDB-lite"/>
    </source>
</evidence>
<feature type="compositionally biased region" description="Low complexity" evidence="1">
    <location>
        <begin position="13"/>
        <end position="25"/>
    </location>
</feature>
<feature type="region of interest" description="Disordered" evidence="1">
    <location>
        <begin position="48"/>
        <end position="80"/>
    </location>
</feature>
<name>A0A6C0E9E7_9ZZZZ</name>